<feature type="compositionally biased region" description="Polar residues" evidence="4">
    <location>
        <begin position="100"/>
        <end position="116"/>
    </location>
</feature>
<dbReference type="RefSeq" id="WP_197009506.1">
    <property type="nucleotide sequence ID" value="NZ_BAABES010000013.1"/>
</dbReference>
<dbReference type="Gene3D" id="1.10.10.10">
    <property type="entry name" value="Winged helix-like DNA-binding domain superfamily/Winged helix DNA-binding domain"/>
    <property type="match status" value="1"/>
</dbReference>
<evidence type="ECO:0000256" key="3">
    <source>
        <dbReference type="ARBA" id="ARBA00023163"/>
    </source>
</evidence>
<dbReference type="InterPro" id="IPR036388">
    <property type="entry name" value="WH-like_DNA-bd_sf"/>
</dbReference>
<keyword evidence="1" id="KW-0805">Transcription regulation</keyword>
<feature type="region of interest" description="Disordered" evidence="4">
    <location>
        <begin position="87"/>
        <end position="118"/>
    </location>
</feature>
<dbReference type="CDD" id="cd07377">
    <property type="entry name" value="WHTH_GntR"/>
    <property type="match status" value="1"/>
</dbReference>
<dbReference type="InterPro" id="IPR028978">
    <property type="entry name" value="Chorismate_lyase_/UTRA_dom_sf"/>
</dbReference>
<dbReference type="PROSITE" id="PS50949">
    <property type="entry name" value="HTH_GNTR"/>
    <property type="match status" value="1"/>
</dbReference>
<dbReference type="AlphaFoldDB" id="A0A931DCU7"/>
<dbReference type="SUPFAM" id="SSF64288">
    <property type="entry name" value="Chorismate lyase-like"/>
    <property type="match status" value="1"/>
</dbReference>
<evidence type="ECO:0000256" key="4">
    <source>
        <dbReference type="SAM" id="MobiDB-lite"/>
    </source>
</evidence>
<organism evidence="6 7">
    <name type="scientific">Actinomadura viridis</name>
    <dbReference type="NCBI Taxonomy" id="58110"/>
    <lineage>
        <taxon>Bacteria</taxon>
        <taxon>Bacillati</taxon>
        <taxon>Actinomycetota</taxon>
        <taxon>Actinomycetes</taxon>
        <taxon>Streptosporangiales</taxon>
        <taxon>Thermomonosporaceae</taxon>
        <taxon>Actinomadura</taxon>
    </lineage>
</organism>
<dbReference type="InterPro" id="IPR011663">
    <property type="entry name" value="UTRA"/>
</dbReference>
<dbReference type="InterPro" id="IPR050679">
    <property type="entry name" value="Bact_HTH_transcr_reg"/>
</dbReference>
<comment type="caution">
    <text evidence="6">The sequence shown here is derived from an EMBL/GenBank/DDBJ whole genome shotgun (WGS) entry which is preliminary data.</text>
</comment>
<feature type="domain" description="HTH gntR-type" evidence="5">
    <location>
        <begin position="3"/>
        <end position="71"/>
    </location>
</feature>
<dbReference type="GO" id="GO:0003700">
    <property type="term" value="F:DNA-binding transcription factor activity"/>
    <property type="evidence" value="ECO:0007669"/>
    <property type="project" value="InterPro"/>
</dbReference>
<dbReference type="InterPro" id="IPR036390">
    <property type="entry name" value="WH_DNA-bd_sf"/>
</dbReference>
<name>A0A931DCU7_9ACTN</name>
<dbReference type="GO" id="GO:0003677">
    <property type="term" value="F:DNA binding"/>
    <property type="evidence" value="ECO:0007669"/>
    <property type="project" value="UniProtKB-KW"/>
</dbReference>
<dbReference type="Proteomes" id="UP000614047">
    <property type="component" value="Unassembled WGS sequence"/>
</dbReference>
<dbReference type="SMART" id="SM00345">
    <property type="entry name" value="HTH_GNTR"/>
    <property type="match status" value="1"/>
</dbReference>
<keyword evidence="7" id="KW-1185">Reference proteome</keyword>
<dbReference type="EMBL" id="JADOUA010000001">
    <property type="protein sequence ID" value="MBG6086514.1"/>
    <property type="molecule type" value="Genomic_DNA"/>
</dbReference>
<dbReference type="SUPFAM" id="SSF46785">
    <property type="entry name" value="Winged helix' DNA-binding domain"/>
    <property type="match status" value="1"/>
</dbReference>
<dbReference type="GO" id="GO:0045892">
    <property type="term" value="P:negative regulation of DNA-templated transcription"/>
    <property type="evidence" value="ECO:0007669"/>
    <property type="project" value="TreeGrafter"/>
</dbReference>
<keyword evidence="3" id="KW-0804">Transcription</keyword>
<evidence type="ECO:0000256" key="1">
    <source>
        <dbReference type="ARBA" id="ARBA00023015"/>
    </source>
</evidence>
<dbReference type="PANTHER" id="PTHR44846:SF17">
    <property type="entry name" value="GNTR-FAMILY TRANSCRIPTIONAL REGULATOR"/>
    <property type="match status" value="1"/>
</dbReference>
<dbReference type="Pfam" id="PF00392">
    <property type="entry name" value="GntR"/>
    <property type="match status" value="1"/>
</dbReference>
<protein>
    <submittedName>
        <fullName evidence="6">DNA-binding GntR family transcriptional regulator</fullName>
    </submittedName>
</protein>
<evidence type="ECO:0000313" key="7">
    <source>
        <dbReference type="Proteomes" id="UP000614047"/>
    </source>
</evidence>
<evidence type="ECO:0000259" key="5">
    <source>
        <dbReference type="PROSITE" id="PS50949"/>
    </source>
</evidence>
<keyword evidence="2 6" id="KW-0238">DNA-binding</keyword>
<evidence type="ECO:0000256" key="2">
    <source>
        <dbReference type="ARBA" id="ARBA00023125"/>
    </source>
</evidence>
<accession>A0A931DCU7</accession>
<gene>
    <name evidence="6" type="ORF">IW256_000627</name>
</gene>
<dbReference type="SMART" id="SM00866">
    <property type="entry name" value="UTRA"/>
    <property type="match status" value="1"/>
</dbReference>
<evidence type="ECO:0000313" key="6">
    <source>
        <dbReference type="EMBL" id="MBG6086514.1"/>
    </source>
</evidence>
<dbReference type="Gene3D" id="3.40.1410.10">
    <property type="entry name" value="Chorismate lyase-like"/>
    <property type="match status" value="1"/>
</dbReference>
<dbReference type="Pfam" id="PF07702">
    <property type="entry name" value="UTRA"/>
    <property type="match status" value="1"/>
</dbReference>
<proteinExistence type="predicted"/>
<sequence>MRQPAYLRIADDLRRRIVEGRLAPGDKVPSRHELAREYEVSDRVAVEAVRLLVAEGYLESRSGSGTYVRRRPQLRRLARSWYRESRGRSSSPFRADMESQGLTGTWRSSSETTSASPAVAERLDIPEGAEVMRTRYTFLADDQPVMASTSWEPMELTRGTPVMLPEEGPHAGAGVVARMRAIGLEVSLATEVITARSILAEEADILNEPLGSIVMVIQRTYSGDRPVETADIVVPVDRYELAYTIPVD</sequence>
<dbReference type="PANTHER" id="PTHR44846">
    <property type="entry name" value="MANNOSYL-D-GLYCERATE TRANSPORT/METABOLISM SYSTEM REPRESSOR MNGR-RELATED"/>
    <property type="match status" value="1"/>
</dbReference>
<dbReference type="InterPro" id="IPR000524">
    <property type="entry name" value="Tscrpt_reg_HTH_GntR"/>
</dbReference>
<reference evidence="6" key="1">
    <citation type="submission" date="2020-11" db="EMBL/GenBank/DDBJ databases">
        <title>Sequencing the genomes of 1000 actinobacteria strains.</title>
        <authorList>
            <person name="Klenk H.-P."/>
        </authorList>
    </citation>
    <scope>NUCLEOTIDE SEQUENCE</scope>
    <source>
        <strain evidence="6">DSM 43175</strain>
    </source>
</reference>